<evidence type="ECO:0000256" key="3">
    <source>
        <dbReference type="ARBA" id="ARBA00022989"/>
    </source>
</evidence>
<feature type="transmembrane region" description="Helical" evidence="5">
    <location>
        <begin position="260"/>
        <end position="282"/>
    </location>
</feature>
<dbReference type="SUPFAM" id="SSF103473">
    <property type="entry name" value="MFS general substrate transporter"/>
    <property type="match status" value="1"/>
</dbReference>
<feature type="transmembrane region" description="Helical" evidence="5">
    <location>
        <begin position="20"/>
        <end position="42"/>
    </location>
</feature>
<keyword evidence="2 5" id="KW-0812">Transmembrane</keyword>
<evidence type="ECO:0000256" key="5">
    <source>
        <dbReference type="SAM" id="Phobius"/>
    </source>
</evidence>
<feature type="transmembrane region" description="Helical" evidence="5">
    <location>
        <begin position="436"/>
        <end position="466"/>
    </location>
</feature>
<dbReference type="RefSeq" id="XP_032803462.1">
    <property type="nucleotide sequence ID" value="XM_032947571.1"/>
</dbReference>
<keyword evidence="4 5" id="KW-0472">Membrane</keyword>
<dbReference type="PANTHER" id="PTHR24064">
    <property type="entry name" value="SOLUTE CARRIER FAMILY 22 MEMBER"/>
    <property type="match status" value="1"/>
</dbReference>
<reference evidence="8" key="1">
    <citation type="submission" date="2025-08" db="UniProtKB">
        <authorList>
            <consortium name="RefSeq"/>
        </authorList>
    </citation>
    <scope>IDENTIFICATION</scope>
    <source>
        <tissue evidence="8">Sperm</tissue>
    </source>
</reference>
<dbReference type="Gene3D" id="1.20.1250.20">
    <property type="entry name" value="MFS general substrate transporter like domains"/>
    <property type="match status" value="1"/>
</dbReference>
<keyword evidence="7" id="KW-1185">Reference proteome</keyword>
<evidence type="ECO:0000313" key="8">
    <source>
        <dbReference type="RefSeq" id="XP_032803462.1"/>
    </source>
</evidence>
<dbReference type="Proteomes" id="UP001318040">
    <property type="component" value="Chromosome 6"/>
</dbReference>
<feature type="transmembrane region" description="Helical" evidence="5">
    <location>
        <begin position="233"/>
        <end position="253"/>
    </location>
</feature>
<dbReference type="GO" id="GO:0022857">
    <property type="term" value="F:transmembrane transporter activity"/>
    <property type="evidence" value="ECO:0007669"/>
    <property type="project" value="InterPro"/>
</dbReference>
<feature type="transmembrane region" description="Helical" evidence="5">
    <location>
        <begin position="175"/>
        <end position="195"/>
    </location>
</feature>
<dbReference type="PROSITE" id="PS50850">
    <property type="entry name" value="MFS"/>
    <property type="match status" value="1"/>
</dbReference>
<gene>
    <name evidence="8" type="primary">LOC116939342</name>
</gene>
<evidence type="ECO:0000256" key="2">
    <source>
        <dbReference type="ARBA" id="ARBA00022692"/>
    </source>
</evidence>
<evidence type="ECO:0000256" key="1">
    <source>
        <dbReference type="ARBA" id="ARBA00004141"/>
    </source>
</evidence>
<dbReference type="Pfam" id="PF07690">
    <property type="entry name" value="MFS_1"/>
    <property type="match status" value="1"/>
</dbReference>
<dbReference type="InterPro" id="IPR005829">
    <property type="entry name" value="Sugar_transporter_CS"/>
</dbReference>
<evidence type="ECO:0000313" key="7">
    <source>
        <dbReference type="Proteomes" id="UP001318040"/>
    </source>
</evidence>
<dbReference type="PROSITE" id="PS00216">
    <property type="entry name" value="SUGAR_TRANSPORT_1"/>
    <property type="match status" value="1"/>
</dbReference>
<protein>
    <submittedName>
        <fullName evidence="8">Solute carrier family 22 member 3-like isoform X2</fullName>
    </submittedName>
</protein>
<feature type="domain" description="Major facilitator superfamily (MFS) profile" evidence="6">
    <location>
        <begin position="99"/>
        <end position="519"/>
    </location>
</feature>
<sequence>MSFDALLRDVGEFGPYQKRVFIMLCLPCTVFSFQYLGVLFLGQVPRHRCKGPPETRQAASPDCGVSPAAAARGNWSETRAAAAAAATAHGFGWDLRCKRLNLTSWAAILNSSSSSSSSSCQLPALGLRGGWPPNGSLSDHLVPCDHGWEFNREDAESTIVTEFGLVCENAWLLDFAQALLNLGFLLGAIIMGYISDRFGRRWSFLISIVLQTVSGVLVSLAPNYATFVALRTLQGIFNMGSWTTGFVIVTEFVGSSQRKVVHMVMQMFFSFGVIIMPGIAYYLRTWRYLQLAFTLPNAIFITYYWLLPESPRWLLSRNRKKEVVAAFEKIARGNRRVLCSSFQKGFQAIIAPDMKSPTPSLMDLLRSPKIRKYTLVLMFYWFVVAVVYQGLALSTGNLGGNLYVAFLLGGVAEIPGALLVIALVDRIGRLPLMSVGPILSGLFCLASTLVPVGILAIAEGFLILLLPETKGLPLPETIQDAENIGKIQKAKRACRSNSHRDVIYSLGKAASNNMELECI</sequence>
<feature type="transmembrane region" description="Helical" evidence="5">
    <location>
        <begin position="403"/>
        <end position="424"/>
    </location>
</feature>
<feature type="transmembrane region" description="Helical" evidence="5">
    <location>
        <begin position="202"/>
        <end position="221"/>
    </location>
</feature>
<evidence type="ECO:0000259" key="6">
    <source>
        <dbReference type="PROSITE" id="PS50850"/>
    </source>
</evidence>
<evidence type="ECO:0000256" key="4">
    <source>
        <dbReference type="ARBA" id="ARBA00023136"/>
    </source>
</evidence>
<keyword evidence="3 5" id="KW-1133">Transmembrane helix</keyword>
<name>A0AAJ7SS19_PETMA</name>
<dbReference type="InterPro" id="IPR011701">
    <property type="entry name" value="MFS"/>
</dbReference>
<dbReference type="AlphaFoldDB" id="A0AAJ7SS19"/>
<feature type="transmembrane region" description="Helical" evidence="5">
    <location>
        <begin position="373"/>
        <end position="391"/>
    </location>
</feature>
<organism evidence="7 8">
    <name type="scientific">Petromyzon marinus</name>
    <name type="common">Sea lamprey</name>
    <dbReference type="NCBI Taxonomy" id="7757"/>
    <lineage>
        <taxon>Eukaryota</taxon>
        <taxon>Metazoa</taxon>
        <taxon>Chordata</taxon>
        <taxon>Craniata</taxon>
        <taxon>Vertebrata</taxon>
        <taxon>Cyclostomata</taxon>
        <taxon>Hyperoartia</taxon>
        <taxon>Petromyzontiformes</taxon>
        <taxon>Petromyzontidae</taxon>
        <taxon>Petromyzon</taxon>
    </lineage>
</organism>
<dbReference type="InterPro" id="IPR020846">
    <property type="entry name" value="MFS_dom"/>
</dbReference>
<accession>A0AAJ7SS19</accession>
<comment type="subcellular location">
    <subcellularLocation>
        <location evidence="1">Membrane</location>
        <topology evidence="1">Multi-pass membrane protein</topology>
    </subcellularLocation>
</comment>
<dbReference type="InterPro" id="IPR036259">
    <property type="entry name" value="MFS_trans_sf"/>
</dbReference>
<dbReference type="GO" id="GO:0016020">
    <property type="term" value="C:membrane"/>
    <property type="evidence" value="ECO:0007669"/>
    <property type="project" value="UniProtKB-SubCell"/>
</dbReference>
<proteinExistence type="predicted"/>